<comment type="caution">
    <text evidence="1">The sequence shown here is derived from an EMBL/GenBank/DDBJ whole genome shotgun (WGS) entry which is preliminary data.</text>
</comment>
<accession>A0A8H9HBA1</accession>
<dbReference type="AlphaFoldDB" id="A0A8H9HBA1"/>
<reference evidence="1" key="1">
    <citation type="journal article" date="2014" name="Int. J. Syst. Evol. Microbiol.">
        <title>Complete genome sequence of Corynebacterium casei LMG S-19264T (=DSM 44701T), isolated from a smear-ripened cheese.</title>
        <authorList>
            <consortium name="US DOE Joint Genome Institute (JGI-PGF)"/>
            <person name="Walter F."/>
            <person name="Albersmeier A."/>
            <person name="Kalinowski J."/>
            <person name="Ruckert C."/>
        </authorList>
    </citation>
    <scope>NUCLEOTIDE SEQUENCE</scope>
    <source>
        <strain evidence="1">CGMCC 4.7372</strain>
    </source>
</reference>
<evidence type="ECO:0000313" key="1">
    <source>
        <dbReference type="EMBL" id="GGO95779.1"/>
    </source>
</evidence>
<dbReference type="Gene3D" id="3.30.2010.20">
    <property type="match status" value="1"/>
</dbReference>
<organism evidence="1 2">
    <name type="scientific">Actinomyces gaoshouyii</name>
    <dbReference type="NCBI Taxonomy" id="1960083"/>
    <lineage>
        <taxon>Bacteria</taxon>
        <taxon>Bacillati</taxon>
        <taxon>Actinomycetota</taxon>
        <taxon>Actinomycetes</taxon>
        <taxon>Actinomycetales</taxon>
        <taxon>Actinomycetaceae</taxon>
        <taxon>Actinomyces</taxon>
    </lineage>
</organism>
<dbReference type="Pfam" id="PF06262">
    <property type="entry name" value="Zincin_1"/>
    <property type="match status" value="1"/>
</dbReference>
<reference evidence="1" key="2">
    <citation type="submission" date="2020-09" db="EMBL/GenBank/DDBJ databases">
        <authorList>
            <person name="Sun Q."/>
            <person name="Zhou Y."/>
        </authorList>
    </citation>
    <scope>NUCLEOTIDE SEQUENCE</scope>
    <source>
        <strain evidence="1">CGMCC 4.7372</strain>
    </source>
</reference>
<proteinExistence type="predicted"/>
<keyword evidence="2" id="KW-1185">Reference proteome</keyword>
<protein>
    <recommendedName>
        <fullName evidence="3">Zn-dependent protease</fullName>
    </recommendedName>
</protein>
<dbReference type="InterPro" id="IPR038555">
    <property type="entry name" value="Zincin_1_sf"/>
</dbReference>
<evidence type="ECO:0008006" key="3">
    <source>
        <dbReference type="Google" id="ProtNLM"/>
    </source>
</evidence>
<dbReference type="SUPFAM" id="SSF55486">
    <property type="entry name" value="Metalloproteases ('zincins'), catalytic domain"/>
    <property type="match status" value="1"/>
</dbReference>
<dbReference type="EMBL" id="BMNJ01000001">
    <property type="protein sequence ID" value="GGO95779.1"/>
    <property type="molecule type" value="Genomic_DNA"/>
</dbReference>
<gene>
    <name evidence="1" type="ORF">GCM10011612_04450</name>
</gene>
<dbReference type="Proteomes" id="UP000614239">
    <property type="component" value="Unassembled WGS sequence"/>
</dbReference>
<dbReference type="InterPro" id="IPR010428">
    <property type="entry name" value="Zincin_1"/>
</dbReference>
<name>A0A8H9HBA1_9ACTO</name>
<dbReference type="CDD" id="cd12952">
    <property type="entry name" value="MMP_ACEL2062"/>
    <property type="match status" value="1"/>
</dbReference>
<sequence length="132" mass="14588">MGAMAPAHLTAEEFEDAVDAGLGLIPDALLDQIDNAAIIIEAEPDAELLTHEDYDDDGLPTLLGYYDGVPLTERDEGWSGALPDRILIFSGPLERWCNSREELVEEIAVTVIHEIAHHFGISDERLHELGWQ</sequence>
<evidence type="ECO:0000313" key="2">
    <source>
        <dbReference type="Proteomes" id="UP000614239"/>
    </source>
</evidence>